<comment type="caution">
    <text evidence="1">The sequence shown here is derived from an EMBL/GenBank/DDBJ whole genome shotgun (WGS) entry which is preliminary data.</text>
</comment>
<accession>A0A8S9J1E7</accession>
<reference evidence="1" key="1">
    <citation type="submission" date="2019-12" db="EMBL/GenBank/DDBJ databases">
        <title>Genome sequencing and annotation of Brassica cretica.</title>
        <authorList>
            <person name="Studholme D.J."/>
            <person name="Sarris P.F."/>
        </authorList>
    </citation>
    <scope>NUCLEOTIDE SEQUENCE</scope>
    <source>
        <strain evidence="1">PFS-102/07</strain>
        <tissue evidence="1">Leaf</tissue>
    </source>
</reference>
<evidence type="ECO:0000313" key="1">
    <source>
        <dbReference type="EMBL" id="KAF2574957.1"/>
    </source>
</evidence>
<proteinExistence type="predicted"/>
<sequence length="171" mass="18613">MREHALISGLNCGDYPPNYEKLGSYKFVDYYFHDRKKITISDFTESPVPCSNPPISSPAAIYGGVSAIVVDLGLPTCKASYVGEDAPKAVFPSVKLTPFSPELGVIVVGAVAMDVEVDSSKTNSNSEDPKSEKGRDLVDNIWEHAFRSCLIIDPKEHPMLLAEPPLNTQQA</sequence>
<dbReference type="Gene3D" id="3.30.420.40">
    <property type="match status" value="1"/>
</dbReference>
<gene>
    <name evidence="1" type="ORF">F2Q70_00005101</name>
</gene>
<dbReference type="AlphaFoldDB" id="A0A8S9J1E7"/>
<name>A0A8S9J1E7_BRACR</name>
<dbReference type="InterPro" id="IPR004000">
    <property type="entry name" value="Actin"/>
</dbReference>
<protein>
    <submittedName>
        <fullName evidence="1">Uncharacterized protein</fullName>
    </submittedName>
</protein>
<organism evidence="1">
    <name type="scientific">Brassica cretica</name>
    <name type="common">Mustard</name>
    <dbReference type="NCBI Taxonomy" id="69181"/>
    <lineage>
        <taxon>Eukaryota</taxon>
        <taxon>Viridiplantae</taxon>
        <taxon>Streptophyta</taxon>
        <taxon>Embryophyta</taxon>
        <taxon>Tracheophyta</taxon>
        <taxon>Spermatophyta</taxon>
        <taxon>Magnoliopsida</taxon>
        <taxon>eudicotyledons</taxon>
        <taxon>Gunneridae</taxon>
        <taxon>Pentapetalae</taxon>
        <taxon>rosids</taxon>
        <taxon>malvids</taxon>
        <taxon>Brassicales</taxon>
        <taxon>Brassicaceae</taxon>
        <taxon>Brassiceae</taxon>
        <taxon>Brassica</taxon>
    </lineage>
</organism>
<dbReference type="Pfam" id="PF00022">
    <property type="entry name" value="Actin"/>
    <property type="match status" value="1"/>
</dbReference>
<dbReference type="SUPFAM" id="SSF53067">
    <property type="entry name" value="Actin-like ATPase domain"/>
    <property type="match status" value="1"/>
</dbReference>
<dbReference type="EMBL" id="QGKY02001015">
    <property type="protein sequence ID" value="KAF2574957.1"/>
    <property type="molecule type" value="Genomic_DNA"/>
</dbReference>
<dbReference type="InterPro" id="IPR043129">
    <property type="entry name" value="ATPase_NBD"/>
</dbReference>